<protein>
    <recommendedName>
        <fullName evidence="3 10">Heme chaperone HemW</fullName>
    </recommendedName>
</protein>
<dbReference type="PANTHER" id="PTHR13932:SF5">
    <property type="entry name" value="RADICAL S-ADENOSYL METHIONINE DOMAIN-CONTAINING PROTEIN 1, MITOCHONDRIAL"/>
    <property type="match status" value="1"/>
</dbReference>
<evidence type="ECO:0000259" key="11">
    <source>
        <dbReference type="PROSITE" id="PS51918"/>
    </source>
</evidence>
<sequence length="395" mass="42872">MDSVLTPPPLGLYVHLPWCVQKCPYCDFNSHALRGDLPESDYIDALLRDAETEAARATGRRVETVFIGGGTPSLFTAGAIARLLRGLGERLSISADAEVTLEANPGTIEAGRFEGFLDAGVNRLSIGVQSFNDDHLRRLGRIHGGSEASHAVEAAQRAGFERINLDLMHGLPAQSCQQAVHDVDQALALGIQHLSHYQLTLEPGTAFHARPPTLPDEDRLADIEAACAARITAEGLQRYEVSAWATPGEECRHNLNYWGFGDYLAIGAGAHGKISHSDGRIQRYSKLRMPRQYQASAGTPAATAETRTVTMDERPLEYLMNALRLTAGVPMRDALARTGLPREAFEPALGEARAQELLTDDPAWLQATTQGQRFLDDLLARFLDAAPDDTEVGSG</sequence>
<gene>
    <name evidence="12" type="primary">hemW</name>
    <name evidence="12" type="ORF">V6X64_07540</name>
</gene>
<proteinExistence type="inferred from homology"/>
<dbReference type="PROSITE" id="PS51918">
    <property type="entry name" value="RADICAL_SAM"/>
    <property type="match status" value="1"/>
</dbReference>
<evidence type="ECO:0000256" key="6">
    <source>
        <dbReference type="ARBA" id="ARBA00022723"/>
    </source>
</evidence>
<dbReference type="Gene3D" id="3.20.20.70">
    <property type="entry name" value="Aldolase class I"/>
    <property type="match status" value="1"/>
</dbReference>
<dbReference type="SUPFAM" id="SSF102114">
    <property type="entry name" value="Radical SAM enzymes"/>
    <property type="match status" value="1"/>
</dbReference>
<dbReference type="Proteomes" id="UP001556653">
    <property type="component" value="Unassembled WGS sequence"/>
</dbReference>
<evidence type="ECO:0000256" key="1">
    <source>
        <dbReference type="ARBA" id="ARBA00001966"/>
    </source>
</evidence>
<dbReference type="InterPro" id="IPR004559">
    <property type="entry name" value="HemW-like"/>
</dbReference>
<dbReference type="InterPro" id="IPR013785">
    <property type="entry name" value="Aldolase_TIM"/>
</dbReference>
<dbReference type="SFLD" id="SFLDG01065">
    <property type="entry name" value="anaerobic_coproporphyrinogen-I"/>
    <property type="match status" value="1"/>
</dbReference>
<comment type="caution">
    <text evidence="12">The sequence shown here is derived from an EMBL/GenBank/DDBJ whole genome shotgun (WGS) entry which is preliminary data.</text>
</comment>
<organism evidence="12 13">
    <name type="scientific">Spiribacter onubensis</name>
    <dbReference type="NCBI Taxonomy" id="3122420"/>
    <lineage>
        <taxon>Bacteria</taxon>
        <taxon>Pseudomonadati</taxon>
        <taxon>Pseudomonadota</taxon>
        <taxon>Gammaproteobacteria</taxon>
        <taxon>Chromatiales</taxon>
        <taxon>Ectothiorhodospiraceae</taxon>
        <taxon>Spiribacter</taxon>
    </lineage>
</organism>
<keyword evidence="7 10" id="KW-0408">Iron</keyword>
<keyword evidence="13" id="KW-1185">Reference proteome</keyword>
<evidence type="ECO:0000313" key="12">
    <source>
        <dbReference type="EMBL" id="MEX0386839.1"/>
    </source>
</evidence>
<evidence type="ECO:0000256" key="5">
    <source>
        <dbReference type="ARBA" id="ARBA00022691"/>
    </source>
</evidence>
<keyword evidence="8 10" id="KW-0411">Iron-sulfur</keyword>
<dbReference type="InterPro" id="IPR006638">
    <property type="entry name" value="Elp3/MiaA/NifB-like_rSAM"/>
</dbReference>
<dbReference type="InterPro" id="IPR010723">
    <property type="entry name" value="HemN_C"/>
</dbReference>
<keyword evidence="5 10" id="KW-0949">S-adenosyl-L-methionine</keyword>
<dbReference type="PANTHER" id="PTHR13932">
    <property type="entry name" value="COPROPORPHYRINIGEN III OXIDASE"/>
    <property type="match status" value="1"/>
</dbReference>
<dbReference type="SMART" id="SM00729">
    <property type="entry name" value="Elp3"/>
    <property type="match status" value="1"/>
</dbReference>
<evidence type="ECO:0000256" key="3">
    <source>
        <dbReference type="ARBA" id="ARBA00017228"/>
    </source>
</evidence>
<dbReference type="SFLD" id="SFLDF00562">
    <property type="entry name" value="HemN-like__clustered_with_heat"/>
    <property type="match status" value="1"/>
</dbReference>
<evidence type="ECO:0000256" key="9">
    <source>
        <dbReference type="ARBA" id="ARBA00023186"/>
    </source>
</evidence>
<dbReference type="Pfam" id="PF04055">
    <property type="entry name" value="Radical_SAM"/>
    <property type="match status" value="1"/>
</dbReference>
<keyword evidence="10" id="KW-0963">Cytoplasm</keyword>
<dbReference type="InterPro" id="IPR058240">
    <property type="entry name" value="rSAM_sf"/>
</dbReference>
<evidence type="ECO:0000313" key="13">
    <source>
        <dbReference type="Proteomes" id="UP001556653"/>
    </source>
</evidence>
<feature type="domain" description="Radical SAM core" evidence="11">
    <location>
        <begin position="4"/>
        <end position="237"/>
    </location>
</feature>
<keyword evidence="9 10" id="KW-0143">Chaperone</keyword>
<keyword evidence="6 10" id="KW-0479">Metal-binding</keyword>
<keyword evidence="4 10" id="KW-0349">Heme</keyword>
<evidence type="ECO:0000256" key="2">
    <source>
        <dbReference type="ARBA" id="ARBA00006100"/>
    </source>
</evidence>
<dbReference type="SFLD" id="SFLDG01082">
    <property type="entry name" value="B12-binding_domain_containing"/>
    <property type="match status" value="1"/>
</dbReference>
<evidence type="ECO:0000256" key="10">
    <source>
        <dbReference type="RuleBase" id="RU364116"/>
    </source>
</evidence>
<reference evidence="12 13" key="1">
    <citation type="submission" date="2024-02" db="EMBL/GenBank/DDBJ databases">
        <title>New especies of Spiribacter isolated from saline water.</title>
        <authorList>
            <person name="Leon M.J."/>
            <person name="De La Haba R."/>
            <person name="Sanchez-Porro C."/>
            <person name="Ventosa A."/>
        </authorList>
    </citation>
    <scope>NUCLEOTIDE SEQUENCE [LARGE SCALE GENOMIC DNA]</scope>
    <source>
        <strain evidence="13">ag22IC4-227</strain>
    </source>
</reference>
<dbReference type="SFLD" id="SFLDS00029">
    <property type="entry name" value="Radical_SAM"/>
    <property type="match status" value="1"/>
</dbReference>
<dbReference type="SFLD" id="SFLDF00288">
    <property type="entry name" value="HemN-like__clustered_with_nucl"/>
    <property type="match status" value="1"/>
</dbReference>
<comment type="cofactor">
    <cofactor evidence="1">
        <name>[4Fe-4S] cluster</name>
        <dbReference type="ChEBI" id="CHEBI:49883"/>
    </cofactor>
</comment>
<dbReference type="InterPro" id="IPR034505">
    <property type="entry name" value="Coproporphyrinogen-III_oxidase"/>
</dbReference>
<dbReference type="InterPro" id="IPR007197">
    <property type="entry name" value="rSAM"/>
</dbReference>
<comment type="similarity">
    <text evidence="2">Belongs to the anaerobic coproporphyrinogen-III oxidase family. HemW subfamily.</text>
</comment>
<evidence type="ECO:0000256" key="7">
    <source>
        <dbReference type="ARBA" id="ARBA00023004"/>
    </source>
</evidence>
<comment type="function">
    <text evidence="10">Probably acts as a heme chaperone, transferring heme to an unknown acceptor. Binds one molecule of heme per monomer, possibly covalently. Binds 1 [4Fe-4S] cluster. The cluster is coordinated with 3 cysteines and an exchangeable S-adenosyl-L-methionine.</text>
</comment>
<dbReference type="NCBIfam" id="TIGR00539">
    <property type="entry name" value="hemN_rel"/>
    <property type="match status" value="1"/>
</dbReference>
<evidence type="ECO:0000256" key="4">
    <source>
        <dbReference type="ARBA" id="ARBA00022617"/>
    </source>
</evidence>
<evidence type="ECO:0000256" key="8">
    <source>
        <dbReference type="ARBA" id="ARBA00023014"/>
    </source>
</evidence>
<dbReference type="RefSeq" id="WP_367967307.1">
    <property type="nucleotide sequence ID" value="NZ_JBAKFI010000002.1"/>
</dbReference>
<dbReference type="Pfam" id="PF06969">
    <property type="entry name" value="HemN_C"/>
    <property type="match status" value="1"/>
</dbReference>
<accession>A0ABV3SCT4</accession>
<name>A0ABV3SCT4_9GAMM</name>
<keyword evidence="10" id="KW-0004">4Fe-4S</keyword>
<dbReference type="CDD" id="cd01335">
    <property type="entry name" value="Radical_SAM"/>
    <property type="match status" value="1"/>
</dbReference>
<comment type="subcellular location">
    <subcellularLocation>
        <location evidence="10">Cytoplasm</location>
    </subcellularLocation>
</comment>
<dbReference type="EMBL" id="JBAKFJ010000001">
    <property type="protein sequence ID" value="MEX0386839.1"/>
    <property type="molecule type" value="Genomic_DNA"/>
</dbReference>